<keyword evidence="11" id="KW-1185">Reference proteome</keyword>
<evidence type="ECO:0000256" key="5">
    <source>
        <dbReference type="ARBA" id="ARBA00022777"/>
    </source>
</evidence>
<dbReference type="SMART" id="SM00220">
    <property type="entry name" value="S_TKc"/>
    <property type="match status" value="1"/>
</dbReference>
<name>A0A9W6T035_CANBO</name>
<evidence type="ECO:0000256" key="2">
    <source>
        <dbReference type="ARBA" id="ARBA00022553"/>
    </source>
</evidence>
<evidence type="ECO:0000256" key="7">
    <source>
        <dbReference type="SAM" id="MobiDB-lite"/>
    </source>
</evidence>
<dbReference type="GO" id="GO:0005524">
    <property type="term" value="F:ATP binding"/>
    <property type="evidence" value="ECO:0007669"/>
    <property type="project" value="UniProtKB-KW"/>
</dbReference>
<feature type="domain" description="AGC-kinase C-terminal" evidence="9">
    <location>
        <begin position="393"/>
        <end position="495"/>
    </location>
</feature>
<dbReference type="InterPro" id="IPR011009">
    <property type="entry name" value="Kinase-like_dom_sf"/>
</dbReference>
<evidence type="ECO:0000256" key="6">
    <source>
        <dbReference type="ARBA" id="ARBA00022840"/>
    </source>
</evidence>
<organism evidence="10 11">
    <name type="scientific">Candida boidinii</name>
    <name type="common">Yeast</name>
    <dbReference type="NCBI Taxonomy" id="5477"/>
    <lineage>
        <taxon>Eukaryota</taxon>
        <taxon>Fungi</taxon>
        <taxon>Dikarya</taxon>
        <taxon>Ascomycota</taxon>
        <taxon>Saccharomycotina</taxon>
        <taxon>Pichiomycetes</taxon>
        <taxon>Pichiales</taxon>
        <taxon>Pichiaceae</taxon>
        <taxon>Ogataea</taxon>
        <taxon>Ogataea/Candida clade</taxon>
    </lineage>
</organism>
<dbReference type="FunFam" id="1.10.510.10:FF:000048">
    <property type="entry name" value="Protein kinase C"/>
    <property type="match status" value="1"/>
</dbReference>
<reference evidence="10" key="1">
    <citation type="submission" date="2023-04" db="EMBL/GenBank/DDBJ databases">
        <title>Candida boidinii NBRC 10035.</title>
        <authorList>
            <person name="Ichikawa N."/>
            <person name="Sato H."/>
            <person name="Tonouchi N."/>
        </authorList>
    </citation>
    <scope>NUCLEOTIDE SEQUENCE</scope>
    <source>
        <strain evidence="10">NBRC 10035</strain>
    </source>
</reference>
<dbReference type="InterPro" id="IPR000961">
    <property type="entry name" value="AGC-kinase_C"/>
</dbReference>
<protein>
    <submittedName>
        <fullName evidence="10">Unnamed protein product</fullName>
    </submittedName>
</protein>
<gene>
    <name evidence="10" type="ORF">Cboi02_000323200</name>
</gene>
<dbReference type="Gene3D" id="1.10.510.10">
    <property type="entry name" value="Transferase(Phosphotransferase) domain 1"/>
    <property type="match status" value="1"/>
</dbReference>
<dbReference type="Pfam" id="PF00069">
    <property type="entry name" value="Pkinase"/>
    <property type="match status" value="1"/>
</dbReference>
<keyword evidence="3" id="KW-0808">Transferase</keyword>
<evidence type="ECO:0000256" key="3">
    <source>
        <dbReference type="ARBA" id="ARBA00022679"/>
    </source>
</evidence>
<keyword evidence="4" id="KW-0547">Nucleotide-binding</keyword>
<dbReference type="PROSITE" id="PS50011">
    <property type="entry name" value="PROTEIN_KINASE_DOM"/>
    <property type="match status" value="1"/>
</dbReference>
<dbReference type="AlphaFoldDB" id="A0A9W6T035"/>
<keyword evidence="5" id="KW-0418">Kinase</keyword>
<proteinExistence type="predicted"/>
<evidence type="ECO:0000313" key="11">
    <source>
        <dbReference type="Proteomes" id="UP001165120"/>
    </source>
</evidence>
<dbReference type="CDD" id="cd05123">
    <property type="entry name" value="STKc_AGC"/>
    <property type="match status" value="1"/>
</dbReference>
<dbReference type="FunFam" id="3.30.200.20:FF:000042">
    <property type="entry name" value="Aurora kinase A"/>
    <property type="match status" value="1"/>
</dbReference>
<feature type="domain" description="Protein kinase" evidence="8">
    <location>
        <begin position="133"/>
        <end position="392"/>
    </location>
</feature>
<dbReference type="Gene3D" id="3.30.200.20">
    <property type="entry name" value="Phosphorylase Kinase, domain 1"/>
    <property type="match status" value="1"/>
</dbReference>
<evidence type="ECO:0000259" key="8">
    <source>
        <dbReference type="PROSITE" id="PS50011"/>
    </source>
</evidence>
<dbReference type="Pfam" id="PF00433">
    <property type="entry name" value="Pkinase_C"/>
    <property type="match status" value="1"/>
</dbReference>
<dbReference type="GO" id="GO:0004674">
    <property type="term" value="F:protein serine/threonine kinase activity"/>
    <property type="evidence" value="ECO:0007669"/>
    <property type="project" value="UniProtKB-KW"/>
</dbReference>
<dbReference type="EMBL" id="BSXN01001081">
    <property type="protein sequence ID" value="GME71488.1"/>
    <property type="molecule type" value="Genomic_DNA"/>
</dbReference>
<evidence type="ECO:0000256" key="4">
    <source>
        <dbReference type="ARBA" id="ARBA00022741"/>
    </source>
</evidence>
<dbReference type="SUPFAM" id="SSF56112">
    <property type="entry name" value="Protein kinase-like (PK-like)"/>
    <property type="match status" value="1"/>
</dbReference>
<keyword evidence="6" id="KW-0067">ATP-binding</keyword>
<dbReference type="InterPro" id="IPR045270">
    <property type="entry name" value="STKc_AGC"/>
</dbReference>
<keyword evidence="2" id="KW-0597">Phosphoprotein</keyword>
<evidence type="ECO:0000313" key="10">
    <source>
        <dbReference type="EMBL" id="GME71488.1"/>
    </source>
</evidence>
<evidence type="ECO:0000256" key="1">
    <source>
        <dbReference type="ARBA" id="ARBA00022527"/>
    </source>
</evidence>
<accession>A0A9W6T035</accession>
<comment type="caution">
    <text evidence="10">The sequence shown here is derived from an EMBL/GenBank/DDBJ whole genome shotgun (WGS) entry which is preliminary data.</text>
</comment>
<keyword evidence="1" id="KW-0723">Serine/threonine-protein kinase</keyword>
<dbReference type="InterPro" id="IPR017892">
    <property type="entry name" value="Pkinase_C"/>
</dbReference>
<dbReference type="Proteomes" id="UP001165120">
    <property type="component" value="Unassembled WGS sequence"/>
</dbReference>
<sequence length="498" mass="57042">MGDIFDLDDEFDRKLKIHHDGQNNISESEKKDGVSDLPFIKTKLKIDNNNDAKASNLSLGINQYDATVQIIEKKQRSNSTISVGSIKNRLGTSYEVGLGDDYTSSEFQSRENSSTALFPEKNKKKQKPQISDFQPLKVLGKGAYGKVILVKNTHTGKLYAQKQLKKASMIVEAKNYERTLTERTILERVKHPNIVKLFYALQDFDKIYLMLEYLEGGELFNHLAQERILSEKVACFYVGEMILALKHLHENAGVVYRDLKPENCMLNRRGHLVLTDFGLSKVGENDQDPECRSLTGTAQYMAPEILKGELYDYQVDWWSLGSVCFDLLTGSPPFTGNNNKRIMDKILTQKVKFPFYLSQDAKDFLNKLLNKNPEKRLNCGLDFEKVKKHRFFRYINWNYLIIQDDVNQPPPIIPIITDPELAENFDSEFTSMKLTPPSSPYLPSYLDELSQRELSNGTTASFITIKKGEGTDTPKESIYFNNFSYSADEFPVELYRTK</sequence>
<dbReference type="InterPro" id="IPR008271">
    <property type="entry name" value="Ser/Thr_kinase_AS"/>
</dbReference>
<evidence type="ECO:0000259" key="9">
    <source>
        <dbReference type="PROSITE" id="PS51285"/>
    </source>
</evidence>
<dbReference type="InterPro" id="IPR000719">
    <property type="entry name" value="Prot_kinase_dom"/>
</dbReference>
<dbReference type="PROSITE" id="PS51285">
    <property type="entry name" value="AGC_KINASE_CTER"/>
    <property type="match status" value="1"/>
</dbReference>
<feature type="region of interest" description="Disordered" evidence="7">
    <location>
        <begin position="110"/>
        <end position="129"/>
    </location>
</feature>
<dbReference type="PROSITE" id="PS00108">
    <property type="entry name" value="PROTEIN_KINASE_ST"/>
    <property type="match status" value="1"/>
</dbReference>
<dbReference type="PANTHER" id="PTHR24351">
    <property type="entry name" value="RIBOSOMAL PROTEIN S6 KINASE"/>
    <property type="match status" value="1"/>
</dbReference>